<dbReference type="PANTHER" id="PTHR43343:SF3">
    <property type="entry name" value="PROTEASE DO-LIKE 8, CHLOROPLASTIC"/>
    <property type="match status" value="1"/>
</dbReference>
<gene>
    <name evidence="5" type="ORF">ACFPM7_17255</name>
</gene>
<evidence type="ECO:0000256" key="4">
    <source>
        <dbReference type="SAM" id="Phobius"/>
    </source>
</evidence>
<dbReference type="EC" id="3.4.21.-" evidence="5"/>
<comment type="caution">
    <text evidence="5">The sequence shown here is derived from an EMBL/GenBank/DDBJ whole genome shotgun (WGS) entry which is preliminary data.</text>
</comment>
<accession>A0ABW0ER24</accession>
<sequence length="287" mass="27942">MTTPQPPFWPQTPPAQPPYGGGPFPPPAPPAKRRASRTVALVAAAVLGGGVIGGSAGALVAGMDSPAAAPAVSATSAADTAPLDVSAIVDKVMPSVVEVTTRSGSAQGVGSGVVVSADGRVMTNYHVIAGAREIVITFADGSRAPARVVGGDQQSDLALLQAEGVTDLTPAELGDSSSVSVGDSVIAIGSPAGLQGTVTTGIISAVDRDVSISSGRGGGVSYKALQTDASINQGNSGGPLFDGAGRVIGINSAIYSPVSGADGSAGSVGIGFSIPINTAKSVVERFG</sequence>
<dbReference type="InterPro" id="IPR051201">
    <property type="entry name" value="Chloro_Bact_Ser_Proteases"/>
</dbReference>
<dbReference type="SUPFAM" id="SSF50494">
    <property type="entry name" value="Trypsin-like serine proteases"/>
    <property type="match status" value="1"/>
</dbReference>
<reference evidence="6" key="1">
    <citation type="journal article" date="2019" name="Int. J. Syst. Evol. Microbiol.">
        <title>The Global Catalogue of Microorganisms (GCM) 10K type strain sequencing project: providing services to taxonomists for standard genome sequencing and annotation.</title>
        <authorList>
            <consortium name="The Broad Institute Genomics Platform"/>
            <consortium name="The Broad Institute Genome Sequencing Center for Infectious Disease"/>
            <person name="Wu L."/>
            <person name="Ma J."/>
        </authorList>
    </citation>
    <scope>NUCLEOTIDE SEQUENCE [LARGE SCALE GENOMIC DNA]</scope>
    <source>
        <strain evidence="6">CCUG 59778</strain>
    </source>
</reference>
<protein>
    <submittedName>
        <fullName evidence="5">S1C family serine protease</fullName>
        <ecNumber evidence="5">3.4.21.-</ecNumber>
    </submittedName>
</protein>
<keyword evidence="2 5" id="KW-0378">Hydrolase</keyword>
<dbReference type="PANTHER" id="PTHR43343">
    <property type="entry name" value="PEPTIDASE S12"/>
    <property type="match status" value="1"/>
</dbReference>
<keyword evidence="6" id="KW-1185">Reference proteome</keyword>
<feature type="transmembrane region" description="Helical" evidence="4">
    <location>
        <begin position="39"/>
        <end position="63"/>
    </location>
</feature>
<dbReference type="InterPro" id="IPR001940">
    <property type="entry name" value="Peptidase_S1C"/>
</dbReference>
<keyword evidence="4" id="KW-0812">Transmembrane</keyword>
<dbReference type="Pfam" id="PF13365">
    <property type="entry name" value="Trypsin_2"/>
    <property type="match status" value="1"/>
</dbReference>
<dbReference type="InterPro" id="IPR009003">
    <property type="entry name" value="Peptidase_S1_PA"/>
</dbReference>
<name>A0ABW0ER24_9PSEU</name>
<organism evidence="5 6">
    <name type="scientific">Actinokineospora guangxiensis</name>
    <dbReference type="NCBI Taxonomy" id="1490288"/>
    <lineage>
        <taxon>Bacteria</taxon>
        <taxon>Bacillati</taxon>
        <taxon>Actinomycetota</taxon>
        <taxon>Actinomycetes</taxon>
        <taxon>Pseudonocardiales</taxon>
        <taxon>Pseudonocardiaceae</taxon>
        <taxon>Actinokineospora</taxon>
    </lineage>
</organism>
<dbReference type="RefSeq" id="WP_378248649.1">
    <property type="nucleotide sequence ID" value="NZ_JBHSKF010000007.1"/>
</dbReference>
<evidence type="ECO:0000313" key="6">
    <source>
        <dbReference type="Proteomes" id="UP001596157"/>
    </source>
</evidence>
<dbReference type="Gene3D" id="2.40.10.120">
    <property type="match status" value="1"/>
</dbReference>
<dbReference type="GO" id="GO:0008233">
    <property type="term" value="F:peptidase activity"/>
    <property type="evidence" value="ECO:0007669"/>
    <property type="project" value="UniProtKB-KW"/>
</dbReference>
<evidence type="ECO:0000256" key="1">
    <source>
        <dbReference type="ARBA" id="ARBA00022670"/>
    </source>
</evidence>
<proteinExistence type="predicted"/>
<keyword evidence="1 5" id="KW-0645">Protease</keyword>
<dbReference type="EMBL" id="JBHSKF010000007">
    <property type="protein sequence ID" value="MFC5288808.1"/>
    <property type="molecule type" value="Genomic_DNA"/>
</dbReference>
<dbReference type="PRINTS" id="PR00834">
    <property type="entry name" value="PROTEASES2C"/>
</dbReference>
<keyword evidence="4" id="KW-0472">Membrane</keyword>
<evidence type="ECO:0000256" key="3">
    <source>
        <dbReference type="SAM" id="MobiDB-lite"/>
    </source>
</evidence>
<evidence type="ECO:0000313" key="5">
    <source>
        <dbReference type="EMBL" id="MFC5288808.1"/>
    </source>
</evidence>
<feature type="compositionally biased region" description="Pro residues" evidence="3">
    <location>
        <begin position="1"/>
        <end position="17"/>
    </location>
</feature>
<evidence type="ECO:0000256" key="2">
    <source>
        <dbReference type="ARBA" id="ARBA00022801"/>
    </source>
</evidence>
<feature type="region of interest" description="Disordered" evidence="3">
    <location>
        <begin position="1"/>
        <end position="33"/>
    </location>
</feature>
<keyword evidence="4" id="KW-1133">Transmembrane helix</keyword>
<dbReference type="Proteomes" id="UP001596157">
    <property type="component" value="Unassembled WGS sequence"/>
</dbReference>
<dbReference type="GO" id="GO:0006508">
    <property type="term" value="P:proteolysis"/>
    <property type="evidence" value="ECO:0007669"/>
    <property type="project" value="UniProtKB-KW"/>
</dbReference>